<sequence length="56" mass="5642">MGALVPFPTVRAQGEAAGVRVPPEGSAKVLILPVVQYVRPATAALAPAAAGVHDPR</sequence>
<dbReference type="EMBL" id="FMTP01000004">
    <property type="protein sequence ID" value="SCW79373.1"/>
    <property type="molecule type" value="Genomic_DNA"/>
</dbReference>
<proteinExistence type="predicted"/>
<protein>
    <submittedName>
        <fullName evidence="1">Uncharacterized protein</fullName>
    </submittedName>
</protein>
<evidence type="ECO:0000313" key="1">
    <source>
        <dbReference type="EMBL" id="SCW79373.1"/>
    </source>
</evidence>
<keyword evidence="2" id="KW-1185">Reference proteome</keyword>
<accession>A0A1G4TD57</accession>
<dbReference type="AlphaFoldDB" id="A0A1G4TD57"/>
<dbReference type="Proteomes" id="UP000198889">
    <property type="component" value="Unassembled WGS sequence"/>
</dbReference>
<name>A0A1G4TD57_9HYPH</name>
<gene>
    <name evidence="1" type="ORF">SAMN05660859_2856</name>
</gene>
<evidence type="ECO:0000313" key="2">
    <source>
        <dbReference type="Proteomes" id="UP000198889"/>
    </source>
</evidence>
<reference evidence="2" key="1">
    <citation type="submission" date="2016-10" db="EMBL/GenBank/DDBJ databases">
        <authorList>
            <person name="Varghese N."/>
            <person name="Submissions S."/>
        </authorList>
    </citation>
    <scope>NUCLEOTIDE SEQUENCE [LARGE SCALE GENOMIC DNA]</scope>
    <source>
        <strain evidence="2">CGMCC 1.1761</strain>
    </source>
</reference>
<organism evidence="1 2">
    <name type="scientific">Ancylobacter rudongensis</name>
    <dbReference type="NCBI Taxonomy" id="177413"/>
    <lineage>
        <taxon>Bacteria</taxon>
        <taxon>Pseudomonadati</taxon>
        <taxon>Pseudomonadota</taxon>
        <taxon>Alphaproteobacteria</taxon>
        <taxon>Hyphomicrobiales</taxon>
        <taxon>Xanthobacteraceae</taxon>
        <taxon>Ancylobacter</taxon>
    </lineage>
</organism>